<dbReference type="InterPro" id="IPR023346">
    <property type="entry name" value="Lysozyme-like_dom_sf"/>
</dbReference>
<dbReference type="EMBL" id="CP022187">
    <property type="protein sequence ID" value="AWI77550.1"/>
    <property type="molecule type" value="Genomic_DNA"/>
</dbReference>
<evidence type="ECO:0000313" key="2">
    <source>
        <dbReference type="EMBL" id="AWI77550.1"/>
    </source>
</evidence>
<organism evidence="2 3">
    <name type="scientific">Parazoarcus communis</name>
    <dbReference type="NCBI Taxonomy" id="41977"/>
    <lineage>
        <taxon>Bacteria</taxon>
        <taxon>Pseudomonadati</taxon>
        <taxon>Pseudomonadota</taxon>
        <taxon>Betaproteobacteria</taxon>
        <taxon>Rhodocyclales</taxon>
        <taxon>Zoogloeaceae</taxon>
        <taxon>Parazoarcus</taxon>
    </lineage>
</organism>
<proteinExistence type="predicted"/>
<keyword evidence="3" id="KW-1185">Reference proteome</keyword>
<dbReference type="KEGG" id="acom:CEW83_07065"/>
<dbReference type="Pfam" id="PF01471">
    <property type="entry name" value="PG_binding_1"/>
    <property type="match status" value="1"/>
</dbReference>
<accession>A0A2U8GVX0</accession>
<dbReference type="Proteomes" id="UP000244930">
    <property type="component" value="Chromosome"/>
</dbReference>
<protein>
    <submittedName>
        <fullName evidence="2">Peptidoglycan-binding protein</fullName>
    </submittedName>
</protein>
<feature type="domain" description="Peptidoglycan binding-like" evidence="1">
    <location>
        <begin position="10"/>
        <end position="65"/>
    </location>
</feature>
<dbReference type="InterPro" id="IPR036366">
    <property type="entry name" value="PGBDSf"/>
</dbReference>
<dbReference type="SUPFAM" id="SSF47090">
    <property type="entry name" value="PGBD-like"/>
    <property type="match status" value="1"/>
</dbReference>
<dbReference type="InterPro" id="IPR002477">
    <property type="entry name" value="Peptidoglycan-bd-like"/>
</dbReference>
<dbReference type="Gene3D" id="1.10.101.10">
    <property type="entry name" value="PGBD-like superfamily/PGBD"/>
    <property type="match status" value="1"/>
</dbReference>
<reference evidence="2 3" key="1">
    <citation type="submission" date="2017-06" db="EMBL/GenBank/DDBJ databases">
        <title>Azoarcus.</title>
        <authorList>
            <person name="Woo J.-H."/>
            <person name="Kim H.-S."/>
        </authorList>
    </citation>
    <scope>NUCLEOTIDE SEQUENCE [LARGE SCALE GENOMIC DNA]</scope>
    <source>
        <strain evidence="2 3">TSPY31</strain>
    </source>
</reference>
<evidence type="ECO:0000313" key="3">
    <source>
        <dbReference type="Proteomes" id="UP000244930"/>
    </source>
</evidence>
<dbReference type="InterPro" id="IPR036365">
    <property type="entry name" value="PGBD-like_sf"/>
</dbReference>
<dbReference type="AlphaFoldDB" id="A0A2U8GVX0"/>
<name>A0A2U8GVX0_9RHOO</name>
<evidence type="ECO:0000259" key="1">
    <source>
        <dbReference type="Pfam" id="PF01471"/>
    </source>
</evidence>
<gene>
    <name evidence="2" type="ORF">CEW83_07065</name>
</gene>
<dbReference type="Gene3D" id="1.10.530.10">
    <property type="match status" value="1"/>
</dbReference>
<sequence>MAVLKRGMKGAAVKRLQRELKSRGFDPGLLDGEFGGGTEAALMAFQLSEGLLADGIAGPRTLGALDLAKRADVWPDVLPAVTVQAVSEMFPSTPIRNIRENLPPVSTALAESGLTDKPMVLMALATIRAETESFKPVPEGLSRFNTSPRGHPFDLYDARRDLGNQGAPDGERFRGRGYIQLTGRFNYARYGELLGMGDELVRKPELASDPLIAGRLLASFLKDKEARIKRALIEGDLRHARRLVNGGSHGLDRFTDAFHRGERSISDLA</sequence>
<dbReference type="SUPFAM" id="SSF53955">
    <property type="entry name" value="Lysozyme-like"/>
    <property type="match status" value="1"/>
</dbReference>